<protein>
    <submittedName>
        <fullName evidence="2">Uncharacterized protein</fullName>
    </submittedName>
</protein>
<dbReference type="KEGG" id="amuc:Pan181_37720"/>
<feature type="signal peptide" evidence="1">
    <location>
        <begin position="1"/>
        <end position="27"/>
    </location>
</feature>
<accession>A0A518AS57</accession>
<keyword evidence="1" id="KW-0732">Signal</keyword>
<organism evidence="2 3">
    <name type="scientific">Aeoliella mucimassa</name>
    <dbReference type="NCBI Taxonomy" id="2527972"/>
    <lineage>
        <taxon>Bacteria</taxon>
        <taxon>Pseudomonadati</taxon>
        <taxon>Planctomycetota</taxon>
        <taxon>Planctomycetia</taxon>
        <taxon>Pirellulales</taxon>
        <taxon>Lacipirellulaceae</taxon>
        <taxon>Aeoliella</taxon>
    </lineage>
</organism>
<dbReference type="PROSITE" id="PS51257">
    <property type="entry name" value="PROKAR_LIPOPROTEIN"/>
    <property type="match status" value="1"/>
</dbReference>
<evidence type="ECO:0000313" key="2">
    <source>
        <dbReference type="EMBL" id="QDU57554.1"/>
    </source>
</evidence>
<feature type="chain" id="PRO_5021844745" evidence="1">
    <location>
        <begin position="28"/>
        <end position="183"/>
    </location>
</feature>
<proteinExistence type="predicted"/>
<keyword evidence="3" id="KW-1185">Reference proteome</keyword>
<dbReference type="Proteomes" id="UP000315750">
    <property type="component" value="Chromosome"/>
</dbReference>
<sequence length="183" mass="19516" precursor="true">MRLLRLTLLALGAVACTSVLMPRSLNAATIVMEDFETYADTAAMQANWGVNETATLDTVTGNPGQSASHTGGAVSSWQSAFSLTPTADESIVLTADIYDDGTSINERMTVGLRNGANPLFEMGHYNSGAHYSVRILNMYGNEGWVPISDGLIASSGQPAGWNRYEATFTDTSLTVTIDLVRLS</sequence>
<dbReference type="RefSeq" id="WP_145248795.1">
    <property type="nucleotide sequence ID" value="NZ_CP036278.1"/>
</dbReference>
<dbReference type="EMBL" id="CP036278">
    <property type="protein sequence ID" value="QDU57554.1"/>
    <property type="molecule type" value="Genomic_DNA"/>
</dbReference>
<dbReference type="OrthoDB" id="264762at2"/>
<reference evidence="2 3" key="1">
    <citation type="submission" date="2019-02" db="EMBL/GenBank/DDBJ databases">
        <title>Deep-cultivation of Planctomycetes and their phenomic and genomic characterization uncovers novel biology.</title>
        <authorList>
            <person name="Wiegand S."/>
            <person name="Jogler M."/>
            <person name="Boedeker C."/>
            <person name="Pinto D."/>
            <person name="Vollmers J."/>
            <person name="Rivas-Marin E."/>
            <person name="Kohn T."/>
            <person name="Peeters S.H."/>
            <person name="Heuer A."/>
            <person name="Rast P."/>
            <person name="Oberbeckmann S."/>
            <person name="Bunk B."/>
            <person name="Jeske O."/>
            <person name="Meyerdierks A."/>
            <person name="Storesund J.E."/>
            <person name="Kallscheuer N."/>
            <person name="Luecker S."/>
            <person name="Lage O.M."/>
            <person name="Pohl T."/>
            <person name="Merkel B.J."/>
            <person name="Hornburger P."/>
            <person name="Mueller R.-W."/>
            <person name="Bruemmer F."/>
            <person name="Labrenz M."/>
            <person name="Spormann A.M."/>
            <person name="Op den Camp H."/>
            <person name="Overmann J."/>
            <person name="Amann R."/>
            <person name="Jetten M.S.M."/>
            <person name="Mascher T."/>
            <person name="Medema M.H."/>
            <person name="Devos D.P."/>
            <person name="Kaster A.-K."/>
            <person name="Ovreas L."/>
            <person name="Rohde M."/>
            <person name="Galperin M.Y."/>
            <person name="Jogler C."/>
        </authorList>
    </citation>
    <scope>NUCLEOTIDE SEQUENCE [LARGE SCALE GENOMIC DNA]</scope>
    <source>
        <strain evidence="2 3">Pan181</strain>
    </source>
</reference>
<name>A0A518AS57_9BACT</name>
<evidence type="ECO:0000256" key="1">
    <source>
        <dbReference type="SAM" id="SignalP"/>
    </source>
</evidence>
<dbReference type="AlphaFoldDB" id="A0A518AS57"/>
<gene>
    <name evidence="2" type="ORF">Pan181_37720</name>
</gene>
<evidence type="ECO:0000313" key="3">
    <source>
        <dbReference type="Proteomes" id="UP000315750"/>
    </source>
</evidence>